<keyword evidence="1" id="KW-0378">Hydrolase</keyword>
<organism evidence="4">
    <name type="scientific">uncultured bacterium Contig1588_n_1603_cl</name>
    <dbReference type="NCBI Taxonomy" id="1393463"/>
    <lineage>
        <taxon>Bacteria</taxon>
        <taxon>environmental samples</taxon>
    </lineage>
</organism>
<dbReference type="EMBL" id="KC246875">
    <property type="protein sequence ID" value="AHF26304.1"/>
    <property type="molecule type" value="Genomic_DNA"/>
</dbReference>
<feature type="chain" id="PRO_5004788610" evidence="2">
    <location>
        <begin position="23"/>
        <end position="170"/>
    </location>
</feature>
<accession>W0FS08</accession>
<dbReference type="SUPFAM" id="SSF49785">
    <property type="entry name" value="Galactose-binding domain-like"/>
    <property type="match status" value="1"/>
</dbReference>
<keyword evidence="2" id="KW-0732">Signal</keyword>
<feature type="domain" description="CBM-cenC" evidence="3">
    <location>
        <begin position="30"/>
        <end position="145"/>
    </location>
</feature>
<evidence type="ECO:0000313" key="4">
    <source>
        <dbReference type="EMBL" id="AHF26304.1"/>
    </source>
</evidence>
<feature type="signal peptide" evidence="2">
    <location>
        <begin position="1"/>
        <end position="22"/>
    </location>
</feature>
<name>W0FS08_9BACT</name>
<protein>
    <submittedName>
        <fullName evidence="4">Cellulose 1,4-beta-cellobiosidase</fullName>
    </submittedName>
</protein>
<proteinExistence type="predicted"/>
<dbReference type="PROSITE" id="PS51257">
    <property type="entry name" value="PROKAR_LIPOPROTEIN"/>
    <property type="match status" value="1"/>
</dbReference>
<sequence>MKKILSLVLALMMALGCVTVFAEEAALTELYKSDFTAENFDGWYGNNCQIALADDGALLCSGRSAGWQSPNRVFPLKAGVEYKISVQVYQDALDTVNFKLSAAQDNGNWISTDLAAVPKGEWTTVEGTLTMGEFQSFILYIETEDEASANKIDFQIKDFIVSGPADGFAA</sequence>
<dbReference type="InterPro" id="IPR008979">
    <property type="entry name" value="Galactose-bd-like_sf"/>
</dbReference>
<evidence type="ECO:0000259" key="3">
    <source>
        <dbReference type="Pfam" id="PF02018"/>
    </source>
</evidence>
<dbReference type="Pfam" id="PF02018">
    <property type="entry name" value="CBM_4_9"/>
    <property type="match status" value="1"/>
</dbReference>
<dbReference type="Gene3D" id="2.60.120.260">
    <property type="entry name" value="Galactose-binding domain-like"/>
    <property type="match status" value="1"/>
</dbReference>
<dbReference type="InterPro" id="IPR003305">
    <property type="entry name" value="CenC_carb-bd"/>
</dbReference>
<dbReference type="GO" id="GO:0016798">
    <property type="term" value="F:hydrolase activity, acting on glycosyl bonds"/>
    <property type="evidence" value="ECO:0007669"/>
    <property type="project" value="InterPro"/>
</dbReference>
<reference evidence="4" key="1">
    <citation type="journal article" date="2013" name="PLoS ONE">
        <title>Metagenomic insights into the carbohydrate-active enzymes carried by the microorganisms adhering to solid digesta in the rumen of cows.</title>
        <authorList>
            <person name="Wang L."/>
            <person name="Hatem A."/>
            <person name="Catalyurek U.V."/>
            <person name="Morrison M."/>
            <person name="Yu Z."/>
        </authorList>
    </citation>
    <scope>NUCLEOTIDE SEQUENCE</scope>
</reference>
<evidence type="ECO:0000256" key="2">
    <source>
        <dbReference type="SAM" id="SignalP"/>
    </source>
</evidence>
<evidence type="ECO:0000256" key="1">
    <source>
        <dbReference type="ARBA" id="ARBA00022801"/>
    </source>
</evidence>
<dbReference type="AlphaFoldDB" id="W0FS08"/>